<dbReference type="InterPro" id="IPR000871">
    <property type="entry name" value="Beta-lactam_class-A"/>
</dbReference>
<evidence type="ECO:0000313" key="5">
    <source>
        <dbReference type="EMBL" id="PHN04894.1"/>
    </source>
</evidence>
<keyword evidence="6" id="KW-1185">Reference proteome</keyword>
<dbReference type="EC" id="3.5.2.6" evidence="3"/>
<dbReference type="InterPro" id="IPR045155">
    <property type="entry name" value="Beta-lactam_cat"/>
</dbReference>
<name>A0A2D0N8Q4_FLAN2</name>
<dbReference type="Proteomes" id="UP000223913">
    <property type="component" value="Unassembled WGS sequence"/>
</dbReference>
<evidence type="ECO:0000256" key="2">
    <source>
        <dbReference type="ARBA" id="ARBA00009009"/>
    </source>
</evidence>
<dbReference type="PANTHER" id="PTHR35333:SF3">
    <property type="entry name" value="BETA-LACTAMASE-TYPE TRANSPEPTIDASE FOLD CONTAINING PROTEIN"/>
    <property type="match status" value="1"/>
</dbReference>
<protein>
    <recommendedName>
        <fullName evidence="3">beta-lactamase</fullName>
        <ecNumber evidence="3">3.5.2.6</ecNumber>
    </recommendedName>
</protein>
<dbReference type="GO" id="GO:0046677">
    <property type="term" value="P:response to antibiotic"/>
    <property type="evidence" value="ECO:0007669"/>
    <property type="project" value="InterPro"/>
</dbReference>
<dbReference type="PANTHER" id="PTHR35333">
    <property type="entry name" value="BETA-LACTAMASE"/>
    <property type="match status" value="1"/>
</dbReference>
<reference evidence="5 6" key="1">
    <citation type="submission" date="2017-10" db="EMBL/GenBank/DDBJ databases">
        <title>The draft genome sequence of Lewinella nigricans NBRC 102662.</title>
        <authorList>
            <person name="Wang K."/>
        </authorList>
    </citation>
    <scope>NUCLEOTIDE SEQUENCE [LARGE SCALE GENOMIC DNA]</scope>
    <source>
        <strain evidence="5 6">NBRC 102662</strain>
    </source>
</reference>
<evidence type="ECO:0000256" key="3">
    <source>
        <dbReference type="ARBA" id="ARBA00012865"/>
    </source>
</evidence>
<dbReference type="OrthoDB" id="5291324at2"/>
<evidence type="ECO:0000256" key="1">
    <source>
        <dbReference type="ARBA" id="ARBA00001526"/>
    </source>
</evidence>
<dbReference type="Pfam" id="PF13354">
    <property type="entry name" value="Beta-lactamase2"/>
    <property type="match status" value="1"/>
</dbReference>
<sequence length="297" mass="33441">MALYGQSANFAPTAFNLNSNAAAKVPLRSLTDRQLQASLFRELRSNEKWRNLIDQKKMAIGLVDLRNPSNVKFAHINGNQMMYAASLPKIAILLAAMDALEKGELKESPEVLHDMKIMISRSDNQASTRMIDRLGYKKIEKVLTDPKYRLYDKNYGGGLWVGKRYASQGARYPDPILGLSHAATASQVCRFYYLLATGQLVSTERSAQMLDIMKDPELHHKFVNTLDRVAPRADVYRKSGSWRTYHADSALVEGPDRHYILVALVDDPEGEAICRQMVTAVEKVIQIRRPTAVRSSK</sequence>
<comment type="catalytic activity">
    <reaction evidence="1">
        <text>a beta-lactam + H2O = a substituted beta-amino acid</text>
        <dbReference type="Rhea" id="RHEA:20401"/>
        <dbReference type="ChEBI" id="CHEBI:15377"/>
        <dbReference type="ChEBI" id="CHEBI:35627"/>
        <dbReference type="ChEBI" id="CHEBI:140347"/>
        <dbReference type="EC" id="3.5.2.6"/>
    </reaction>
</comment>
<dbReference type="SUPFAM" id="SSF56601">
    <property type="entry name" value="beta-lactamase/transpeptidase-like"/>
    <property type="match status" value="1"/>
</dbReference>
<gene>
    <name evidence="5" type="ORF">CRP01_19490</name>
</gene>
<dbReference type="EMBL" id="PDUD01000024">
    <property type="protein sequence ID" value="PHN04894.1"/>
    <property type="molecule type" value="Genomic_DNA"/>
</dbReference>
<dbReference type="InterPro" id="IPR012338">
    <property type="entry name" value="Beta-lactam/transpept-like"/>
</dbReference>
<dbReference type="AlphaFoldDB" id="A0A2D0N8Q4"/>
<dbReference type="GO" id="GO:0008800">
    <property type="term" value="F:beta-lactamase activity"/>
    <property type="evidence" value="ECO:0007669"/>
    <property type="project" value="UniProtKB-EC"/>
</dbReference>
<dbReference type="Gene3D" id="3.40.710.10">
    <property type="entry name" value="DD-peptidase/beta-lactamase superfamily"/>
    <property type="match status" value="1"/>
</dbReference>
<feature type="domain" description="Beta-lactamase class A catalytic" evidence="4">
    <location>
        <begin position="116"/>
        <end position="265"/>
    </location>
</feature>
<organism evidence="5 6">
    <name type="scientific">Flavilitoribacter nigricans (strain ATCC 23147 / DSM 23189 / NBRC 102662 / NCIMB 1420 / SS-2)</name>
    <name type="common">Lewinella nigricans</name>
    <dbReference type="NCBI Taxonomy" id="1122177"/>
    <lineage>
        <taxon>Bacteria</taxon>
        <taxon>Pseudomonadati</taxon>
        <taxon>Bacteroidota</taxon>
        <taxon>Saprospiria</taxon>
        <taxon>Saprospirales</taxon>
        <taxon>Lewinellaceae</taxon>
        <taxon>Flavilitoribacter</taxon>
    </lineage>
</organism>
<evidence type="ECO:0000313" key="6">
    <source>
        <dbReference type="Proteomes" id="UP000223913"/>
    </source>
</evidence>
<comment type="caution">
    <text evidence="5">The sequence shown here is derived from an EMBL/GenBank/DDBJ whole genome shotgun (WGS) entry which is preliminary data.</text>
</comment>
<proteinExistence type="inferred from homology"/>
<dbReference type="GO" id="GO:0030655">
    <property type="term" value="P:beta-lactam antibiotic catabolic process"/>
    <property type="evidence" value="ECO:0007669"/>
    <property type="project" value="InterPro"/>
</dbReference>
<comment type="similarity">
    <text evidence="2">Belongs to the class-A beta-lactamase family.</text>
</comment>
<evidence type="ECO:0000259" key="4">
    <source>
        <dbReference type="Pfam" id="PF13354"/>
    </source>
</evidence>
<accession>A0A2D0N8Q4</accession>